<dbReference type="AlphaFoldDB" id="A0A1I6Y8T8"/>
<evidence type="ECO:0008006" key="3">
    <source>
        <dbReference type="Google" id="ProtNLM"/>
    </source>
</evidence>
<dbReference type="Pfam" id="PF10012">
    <property type="entry name" value="DUF2255"/>
    <property type="match status" value="1"/>
</dbReference>
<dbReference type="RefSeq" id="WP_244526187.1">
    <property type="nucleotide sequence ID" value="NZ_FPAS01000001.1"/>
</dbReference>
<evidence type="ECO:0000313" key="1">
    <source>
        <dbReference type="EMBL" id="SFT46945.1"/>
    </source>
</evidence>
<reference evidence="1 2" key="1">
    <citation type="submission" date="2016-10" db="EMBL/GenBank/DDBJ databases">
        <authorList>
            <person name="de Groot N.N."/>
        </authorList>
    </citation>
    <scope>NUCLEOTIDE SEQUENCE [LARGE SCALE GENOMIC DNA]</scope>
    <source>
        <strain evidence="1 2">CGMCC 1.7005</strain>
    </source>
</reference>
<keyword evidence="2" id="KW-1185">Reference proteome</keyword>
<sequence length="124" mass="13937">MTTDILKEIDQKNDLHIAPYKSDGKTTGTPTWIWEVLVNGNLYVRAYNGKTSRWYQSALAQKAGIIKAAGKSFKVDFQAIVDPALLSKIDEAYEYKYASSPYLYPMVSPRTKAATVLITLKEEI</sequence>
<dbReference type="STRING" id="477690.SAMN05216474_0732"/>
<dbReference type="Proteomes" id="UP000236454">
    <property type="component" value="Unassembled WGS sequence"/>
</dbReference>
<dbReference type="EMBL" id="FPAS01000001">
    <property type="protein sequence ID" value="SFT46945.1"/>
    <property type="molecule type" value="Genomic_DNA"/>
</dbReference>
<name>A0A1I6Y8T8_9FLAO</name>
<proteinExistence type="predicted"/>
<evidence type="ECO:0000313" key="2">
    <source>
        <dbReference type="Proteomes" id="UP000236454"/>
    </source>
</evidence>
<dbReference type="InterPro" id="IPR016888">
    <property type="entry name" value="UCP028498"/>
</dbReference>
<gene>
    <name evidence="1" type="ORF">SAMN05216474_0732</name>
</gene>
<accession>A0A1I6Y8T8</accession>
<protein>
    <recommendedName>
        <fullName evidence="3">DUF2255 family protein</fullName>
    </recommendedName>
</protein>
<organism evidence="1 2">
    <name type="scientific">Lishizhenia tianjinensis</name>
    <dbReference type="NCBI Taxonomy" id="477690"/>
    <lineage>
        <taxon>Bacteria</taxon>
        <taxon>Pseudomonadati</taxon>
        <taxon>Bacteroidota</taxon>
        <taxon>Flavobacteriia</taxon>
        <taxon>Flavobacteriales</taxon>
        <taxon>Crocinitomicaceae</taxon>
        <taxon>Lishizhenia</taxon>
    </lineage>
</organism>